<accession>A0A093RUT4</accession>
<dbReference type="AlphaFoldDB" id="A0A093RUT4"/>
<evidence type="ECO:0000256" key="5">
    <source>
        <dbReference type="ARBA" id="ARBA00023237"/>
    </source>
</evidence>
<dbReference type="STRING" id="55207.KP22_02105"/>
<keyword evidence="5" id="KW-0998">Cell outer membrane</keyword>
<comment type="subcellular location">
    <subcellularLocation>
        <location evidence="1">Cell outer membrane</location>
    </subcellularLocation>
</comment>
<keyword evidence="4" id="KW-0472">Membrane</keyword>
<evidence type="ECO:0000313" key="6">
    <source>
        <dbReference type="EMBL" id="KFX06907.1"/>
    </source>
</evidence>
<comment type="similarity">
    <text evidence="2">Belongs to the MipA/OmpV family.</text>
</comment>
<dbReference type="eggNOG" id="COG3713">
    <property type="taxonomic scope" value="Bacteria"/>
</dbReference>
<comment type="caution">
    <text evidence="6">The sequence shown here is derived from an EMBL/GenBank/DDBJ whole genome shotgun (WGS) entry which is preliminary data.</text>
</comment>
<sequence length="278" mass="30060">MRTIELSHKFLHSLSGRTLGKLLSGFVLALLATPILAAEQKQGNELTLGGGVEVAPRYSGSDENRVTTALVIDYSMVNGFFISSTRGIGYGNNIGKFDYSAALSYRAGRKDRDVDSDSLSYGSDYLRGMGDVKGSAIGMLGLGYEVTDWLNFQLQAEVPVSQRSNGEALHFSIVSPLYMSSKNSVTLALTSSWGTSKYMQTYYGVSASQSAASGFTRYDAKSGIYAYSLNMDWTHKLNQDWSVVAAAGFTQLAGDARNSPIVQRKTSPTGSLKVTYSF</sequence>
<organism evidence="6 7">
    <name type="scientific">Pectobacterium betavasculorum</name>
    <dbReference type="NCBI Taxonomy" id="55207"/>
    <lineage>
        <taxon>Bacteria</taxon>
        <taxon>Pseudomonadati</taxon>
        <taxon>Pseudomonadota</taxon>
        <taxon>Gammaproteobacteria</taxon>
        <taxon>Enterobacterales</taxon>
        <taxon>Pectobacteriaceae</taxon>
        <taxon>Pectobacterium</taxon>
    </lineage>
</organism>
<evidence type="ECO:0000256" key="1">
    <source>
        <dbReference type="ARBA" id="ARBA00004442"/>
    </source>
</evidence>
<dbReference type="Pfam" id="PF06629">
    <property type="entry name" value="MipA"/>
    <property type="match status" value="1"/>
</dbReference>
<keyword evidence="3" id="KW-0732">Signal</keyword>
<dbReference type="PANTHER" id="PTHR38776:SF1">
    <property type="entry name" value="MLTA-INTERACTING PROTEIN-RELATED"/>
    <property type="match status" value="1"/>
</dbReference>
<reference evidence="6 7" key="1">
    <citation type="submission" date="2014-08" db="EMBL/GenBank/DDBJ databases">
        <title>Genome sequences of NCPPB Pectobacterium isolates.</title>
        <authorList>
            <person name="Glover R.H."/>
            <person name="Sapp M."/>
            <person name="Elphinstone J."/>
        </authorList>
    </citation>
    <scope>NUCLEOTIDE SEQUENCE [LARGE SCALE GENOMIC DNA]</scope>
    <source>
        <strain evidence="6 7">NCPPB 2795</strain>
    </source>
</reference>
<evidence type="ECO:0000256" key="2">
    <source>
        <dbReference type="ARBA" id="ARBA00005722"/>
    </source>
</evidence>
<dbReference type="InterPro" id="IPR010583">
    <property type="entry name" value="MipA"/>
</dbReference>
<name>A0A093RUT4_9GAMM</name>
<dbReference type="PANTHER" id="PTHR38776">
    <property type="entry name" value="MLTA-INTERACTING PROTEIN-RELATED"/>
    <property type="match status" value="1"/>
</dbReference>
<dbReference type="EMBL" id="JQHM01000001">
    <property type="protein sequence ID" value="KFX06907.1"/>
    <property type="molecule type" value="Genomic_DNA"/>
</dbReference>
<evidence type="ECO:0000313" key="7">
    <source>
        <dbReference type="Proteomes" id="UP000032874"/>
    </source>
</evidence>
<evidence type="ECO:0000256" key="4">
    <source>
        <dbReference type="ARBA" id="ARBA00023136"/>
    </source>
</evidence>
<proteinExistence type="inferred from homology"/>
<gene>
    <name evidence="6" type="ORF">KP22_02105</name>
</gene>
<dbReference type="Proteomes" id="UP000032874">
    <property type="component" value="Unassembled WGS sequence"/>
</dbReference>
<dbReference type="RefSeq" id="WP_039311806.1">
    <property type="nucleotide sequence ID" value="NZ_JQHM01000001.1"/>
</dbReference>
<dbReference type="GO" id="GO:0009279">
    <property type="term" value="C:cell outer membrane"/>
    <property type="evidence" value="ECO:0007669"/>
    <property type="project" value="UniProtKB-SubCell"/>
</dbReference>
<protein>
    <submittedName>
        <fullName evidence="6">Structural protein MipA</fullName>
    </submittedName>
</protein>
<evidence type="ECO:0000256" key="3">
    <source>
        <dbReference type="ARBA" id="ARBA00022729"/>
    </source>
</evidence>